<sequence>MPTQIIPGNVLTDLVNAMHMLREKYSIKSHCSCAWKQNTLYNKLPSTNGVSQVLQNVLNHSNKISLCKPEGGQQNSTLKVEANGGSSPASDTSTDSKFTPPESQSPLHFLADLAEQKSREEKKGVCVLDRPPAFHNPHI</sequence>
<dbReference type="Proteomes" id="UP000290572">
    <property type="component" value="Unassembled WGS sequence"/>
</dbReference>
<organism evidence="2 3">
    <name type="scientific">Labeo rohita</name>
    <name type="common">Indian major carp</name>
    <name type="synonym">Cyprinus rohita</name>
    <dbReference type="NCBI Taxonomy" id="84645"/>
    <lineage>
        <taxon>Eukaryota</taxon>
        <taxon>Metazoa</taxon>
        <taxon>Chordata</taxon>
        <taxon>Craniata</taxon>
        <taxon>Vertebrata</taxon>
        <taxon>Euteleostomi</taxon>
        <taxon>Actinopterygii</taxon>
        <taxon>Neopterygii</taxon>
        <taxon>Teleostei</taxon>
        <taxon>Ostariophysi</taxon>
        <taxon>Cypriniformes</taxon>
        <taxon>Cyprinidae</taxon>
        <taxon>Labeoninae</taxon>
        <taxon>Labeonini</taxon>
        <taxon>Labeo</taxon>
    </lineage>
</organism>
<dbReference type="AlphaFoldDB" id="A0A498P3J0"/>
<feature type="region of interest" description="Disordered" evidence="1">
    <location>
        <begin position="65"/>
        <end position="139"/>
    </location>
</feature>
<feature type="compositionally biased region" description="Polar residues" evidence="1">
    <location>
        <begin position="72"/>
        <end position="106"/>
    </location>
</feature>
<gene>
    <name evidence="2" type="ORF">ROHU_000384</name>
</gene>
<feature type="compositionally biased region" description="Basic and acidic residues" evidence="1">
    <location>
        <begin position="114"/>
        <end position="124"/>
    </location>
</feature>
<reference evidence="2 3" key="1">
    <citation type="submission" date="2018-03" db="EMBL/GenBank/DDBJ databases">
        <title>Draft genome sequence of Rohu Carp (Labeo rohita).</title>
        <authorList>
            <person name="Das P."/>
            <person name="Kushwaha B."/>
            <person name="Joshi C.G."/>
            <person name="Kumar D."/>
            <person name="Nagpure N.S."/>
            <person name="Sahoo L."/>
            <person name="Das S.P."/>
            <person name="Bit A."/>
            <person name="Patnaik S."/>
            <person name="Meher P.K."/>
            <person name="Jayasankar P."/>
            <person name="Koringa P.G."/>
            <person name="Patel N.V."/>
            <person name="Hinsu A.T."/>
            <person name="Kumar R."/>
            <person name="Pandey M."/>
            <person name="Agarwal S."/>
            <person name="Srivastava S."/>
            <person name="Singh M."/>
            <person name="Iquebal M.A."/>
            <person name="Jaiswal S."/>
            <person name="Angadi U.B."/>
            <person name="Kumar N."/>
            <person name="Raza M."/>
            <person name="Shah T.M."/>
            <person name="Rai A."/>
            <person name="Jena J.K."/>
        </authorList>
    </citation>
    <scope>NUCLEOTIDE SEQUENCE [LARGE SCALE GENOMIC DNA]</scope>
    <source>
        <strain evidence="2">DASCIFA01</strain>
        <tissue evidence="2">Testis</tissue>
    </source>
</reference>
<evidence type="ECO:0000256" key="1">
    <source>
        <dbReference type="SAM" id="MobiDB-lite"/>
    </source>
</evidence>
<keyword evidence="3" id="KW-1185">Reference proteome</keyword>
<accession>A0A498P3J0</accession>
<proteinExistence type="predicted"/>
<evidence type="ECO:0000313" key="2">
    <source>
        <dbReference type="EMBL" id="RXN39230.1"/>
    </source>
</evidence>
<comment type="caution">
    <text evidence="2">The sequence shown here is derived from an EMBL/GenBank/DDBJ whole genome shotgun (WGS) entry which is preliminary data.</text>
</comment>
<evidence type="ECO:0000313" key="3">
    <source>
        <dbReference type="Proteomes" id="UP000290572"/>
    </source>
</evidence>
<name>A0A498P3J0_LABRO</name>
<dbReference type="STRING" id="84645.A0A498P3J0"/>
<protein>
    <submittedName>
        <fullName evidence="2">Putative domain-containing histone demethylation 2C isoform X2</fullName>
    </submittedName>
</protein>
<dbReference type="EMBL" id="QBIY01002498">
    <property type="protein sequence ID" value="RXN39230.1"/>
    <property type="molecule type" value="Genomic_DNA"/>
</dbReference>